<dbReference type="IntAct" id="A0A1D6FJA1">
    <property type="interactions" value="5"/>
</dbReference>
<evidence type="ECO:0000256" key="5">
    <source>
        <dbReference type="ARBA" id="ARBA00022974"/>
    </source>
</evidence>
<proteinExistence type="inferred from homology"/>
<comment type="similarity">
    <text evidence="2">Belongs to the AG-peptide AGP family.</text>
</comment>
<evidence type="ECO:0000256" key="8">
    <source>
        <dbReference type="ARBA" id="ARBA00023278"/>
    </source>
</evidence>
<dbReference type="GO" id="GO:0012505">
    <property type="term" value="C:endomembrane system"/>
    <property type="evidence" value="ECO:0007669"/>
    <property type="project" value="UniProtKB-SubCell"/>
</dbReference>
<dbReference type="InterPro" id="IPR039281">
    <property type="entry name" value="AGP3/12/13/14/21"/>
</dbReference>
<protein>
    <submittedName>
        <fullName evidence="11">Arabinogalactan peptide 3</fullName>
    </submittedName>
</protein>
<dbReference type="PANTHER" id="PTHR34114:SF3">
    <property type="entry name" value="OS01G0559750 PROTEIN"/>
    <property type="match status" value="1"/>
</dbReference>
<keyword evidence="7" id="KW-0325">Glycoprotein</keyword>
<sequence>MCDVSNNHHREGARSSWFRLPLNNTQLRRILADSVRKVQKKPIIHTAKANELADDRWLSFSEASGALALKSQHRQTPVMASSKILRAAVVVVAVAVSSFAGAALAAEAPAPSPASGAAAVSSSLLAAALCPAVALLLGNLRH</sequence>
<keyword evidence="8" id="KW-0379">Hydroxylation</keyword>
<reference evidence="11" key="1">
    <citation type="submission" date="2015-12" db="EMBL/GenBank/DDBJ databases">
        <title>Update maize B73 reference genome by single molecule sequencing technologies.</title>
        <authorList>
            <consortium name="Maize Genome Sequencing Project"/>
            <person name="Ware D."/>
        </authorList>
    </citation>
    <scope>NUCLEOTIDE SEQUENCE</scope>
    <source>
        <tissue evidence="11">Seedling</tissue>
    </source>
</reference>
<dbReference type="PaxDb" id="4577-GRMZM2G387594_P01"/>
<keyword evidence="6" id="KW-0472">Membrane</keyword>
<keyword evidence="4" id="KW-0732">Signal</keyword>
<evidence type="ECO:0000256" key="4">
    <source>
        <dbReference type="ARBA" id="ARBA00022729"/>
    </source>
</evidence>
<dbReference type="GO" id="GO:0098552">
    <property type="term" value="C:side of membrane"/>
    <property type="evidence" value="ECO:0007669"/>
    <property type="project" value="UniProtKB-KW"/>
</dbReference>
<name>A0A1D6FJA1_MAIZE</name>
<accession>A0A1D6FJA1</accession>
<gene>
    <name evidence="11" type="ORF">ZEAMMB73_Zm00001d009415</name>
</gene>
<evidence type="ECO:0000256" key="10">
    <source>
        <dbReference type="ARBA" id="ARBA00037868"/>
    </source>
</evidence>
<evidence type="ECO:0000313" key="11">
    <source>
        <dbReference type="EMBL" id="AQK91838.1"/>
    </source>
</evidence>
<evidence type="ECO:0000256" key="6">
    <source>
        <dbReference type="ARBA" id="ARBA00023136"/>
    </source>
</evidence>
<comment type="subcellular location">
    <subcellularLocation>
        <location evidence="10">Endomembrane system</location>
        <topology evidence="10">Lipid-anchor</topology>
    </subcellularLocation>
    <subcellularLocation>
        <location evidence="1">Membrane</location>
        <topology evidence="1">Lipid-anchor</topology>
        <topology evidence="1">GPI-anchor</topology>
    </subcellularLocation>
</comment>
<evidence type="ECO:0000256" key="2">
    <source>
        <dbReference type="ARBA" id="ARBA00005835"/>
    </source>
</evidence>
<evidence type="ECO:0000256" key="9">
    <source>
        <dbReference type="ARBA" id="ARBA00023288"/>
    </source>
</evidence>
<dbReference type="PANTHER" id="PTHR34114">
    <property type="entry name" value="ARABINOGALACTAN PEPTIDE 1"/>
    <property type="match status" value="1"/>
</dbReference>
<dbReference type="EMBL" id="CM000784">
    <property type="protein sequence ID" value="AQK91838.1"/>
    <property type="molecule type" value="Genomic_DNA"/>
</dbReference>
<dbReference type="InParanoid" id="A0A1D6FJA1"/>
<evidence type="ECO:0000256" key="7">
    <source>
        <dbReference type="ARBA" id="ARBA00023180"/>
    </source>
</evidence>
<evidence type="ECO:0000256" key="1">
    <source>
        <dbReference type="ARBA" id="ARBA00004589"/>
    </source>
</evidence>
<dbReference type="eggNOG" id="ENOG502SZH2">
    <property type="taxonomic scope" value="Eukaryota"/>
</dbReference>
<organism evidence="11">
    <name type="scientific">Zea mays</name>
    <name type="common">Maize</name>
    <dbReference type="NCBI Taxonomy" id="4577"/>
    <lineage>
        <taxon>Eukaryota</taxon>
        <taxon>Viridiplantae</taxon>
        <taxon>Streptophyta</taxon>
        <taxon>Embryophyta</taxon>
        <taxon>Tracheophyta</taxon>
        <taxon>Spermatophyta</taxon>
        <taxon>Magnoliopsida</taxon>
        <taxon>Liliopsida</taxon>
        <taxon>Poales</taxon>
        <taxon>Poaceae</taxon>
        <taxon>PACMAD clade</taxon>
        <taxon>Panicoideae</taxon>
        <taxon>Andropogonodae</taxon>
        <taxon>Andropogoneae</taxon>
        <taxon>Tripsacinae</taxon>
        <taxon>Zea</taxon>
    </lineage>
</organism>
<keyword evidence="3" id="KW-0336">GPI-anchor</keyword>
<keyword evidence="5" id="KW-0654">Proteoglycan</keyword>
<evidence type="ECO:0000256" key="3">
    <source>
        <dbReference type="ARBA" id="ARBA00022622"/>
    </source>
</evidence>
<dbReference type="AlphaFoldDB" id="A0A1D6FJA1"/>
<keyword evidence="9" id="KW-0449">Lipoprotein</keyword>